<accession>K1SY38</accession>
<proteinExistence type="predicted"/>
<evidence type="ECO:0000313" key="1">
    <source>
        <dbReference type="EMBL" id="EKC62553.1"/>
    </source>
</evidence>
<protein>
    <submittedName>
        <fullName evidence="1">Uncharacterized protein</fullName>
    </submittedName>
</protein>
<reference evidence="1" key="1">
    <citation type="journal article" date="2013" name="Environ. Microbiol.">
        <title>Microbiota from the distal guts of lean and obese adolescents exhibit partial functional redundancy besides clear differences in community structure.</title>
        <authorList>
            <person name="Ferrer M."/>
            <person name="Ruiz A."/>
            <person name="Lanza F."/>
            <person name="Haange S.B."/>
            <person name="Oberbach A."/>
            <person name="Till H."/>
            <person name="Bargiela R."/>
            <person name="Campoy C."/>
            <person name="Segura M.T."/>
            <person name="Richter M."/>
            <person name="von Bergen M."/>
            <person name="Seifert J."/>
            <person name="Suarez A."/>
        </authorList>
    </citation>
    <scope>NUCLEOTIDE SEQUENCE</scope>
</reference>
<dbReference type="AlphaFoldDB" id="K1SY38"/>
<organism evidence="1">
    <name type="scientific">human gut metagenome</name>
    <dbReference type="NCBI Taxonomy" id="408170"/>
    <lineage>
        <taxon>unclassified sequences</taxon>
        <taxon>metagenomes</taxon>
        <taxon>organismal metagenomes</taxon>
    </lineage>
</organism>
<gene>
    <name evidence="1" type="ORF">LEA_11784</name>
</gene>
<dbReference type="EMBL" id="AJWY01007952">
    <property type="protein sequence ID" value="EKC62553.1"/>
    <property type="molecule type" value="Genomic_DNA"/>
</dbReference>
<comment type="caution">
    <text evidence="1">The sequence shown here is derived from an EMBL/GenBank/DDBJ whole genome shotgun (WGS) entry which is preliminary data.</text>
</comment>
<feature type="non-terminal residue" evidence="1">
    <location>
        <position position="1"/>
    </location>
</feature>
<sequence length="23" mass="2560">NFIQVGQDVKDMIADVLNKRGAK</sequence>
<name>K1SY38_9ZZZZ</name>